<dbReference type="EMBL" id="ARYI01000017">
    <property type="protein sequence ID" value="KCZ87839.1"/>
    <property type="molecule type" value="Genomic_DNA"/>
</dbReference>
<dbReference type="Proteomes" id="UP000025061">
    <property type="component" value="Unassembled WGS sequence"/>
</dbReference>
<proteinExistence type="predicted"/>
<evidence type="ECO:0000259" key="1">
    <source>
        <dbReference type="Pfam" id="PF02541"/>
    </source>
</evidence>
<organism evidence="3 4">
    <name type="scientific">Hyphomonas hirschiana VP5</name>
    <dbReference type="NCBI Taxonomy" id="1280951"/>
    <lineage>
        <taxon>Bacteria</taxon>
        <taxon>Pseudomonadati</taxon>
        <taxon>Pseudomonadota</taxon>
        <taxon>Alphaproteobacteria</taxon>
        <taxon>Hyphomonadales</taxon>
        <taxon>Hyphomonadaceae</taxon>
        <taxon>Hyphomonas</taxon>
    </lineage>
</organism>
<dbReference type="InterPro" id="IPR043129">
    <property type="entry name" value="ATPase_NBD"/>
</dbReference>
<dbReference type="PANTHER" id="PTHR30005">
    <property type="entry name" value="EXOPOLYPHOSPHATASE"/>
    <property type="match status" value="1"/>
</dbReference>
<dbReference type="OrthoDB" id="3698573at2"/>
<dbReference type="CDD" id="cd24052">
    <property type="entry name" value="ASKHA_NBD_HpPPX-GppA-like"/>
    <property type="match status" value="1"/>
</dbReference>
<dbReference type="Pfam" id="PF21697">
    <property type="entry name" value="Ppx_C"/>
    <property type="match status" value="1"/>
</dbReference>
<reference evidence="3 4" key="1">
    <citation type="submission" date="2013-04" db="EMBL/GenBank/DDBJ databases">
        <title>Hyphomonas hirschiana VP5 Genome Sequencing.</title>
        <authorList>
            <person name="Lai Q."/>
            <person name="Shao Z."/>
        </authorList>
    </citation>
    <scope>NUCLEOTIDE SEQUENCE [LARGE SCALE GENOMIC DNA]</scope>
    <source>
        <strain evidence="3 4">VP5</strain>
    </source>
</reference>
<dbReference type="InterPro" id="IPR048951">
    <property type="entry name" value="Ppx_C"/>
</dbReference>
<dbReference type="Gene3D" id="3.30.420.40">
    <property type="match status" value="1"/>
</dbReference>
<gene>
    <name evidence="3" type="ORF">HHI_15348</name>
</gene>
<keyword evidence="4" id="KW-1185">Reference proteome</keyword>
<dbReference type="RefSeq" id="WP_011647252.1">
    <property type="nucleotide sequence ID" value="NZ_ARYI01000017.1"/>
</dbReference>
<dbReference type="AlphaFoldDB" id="A0A059FB50"/>
<dbReference type="GO" id="GO:0016462">
    <property type="term" value="F:pyrophosphatase activity"/>
    <property type="evidence" value="ECO:0007669"/>
    <property type="project" value="TreeGrafter"/>
</dbReference>
<dbReference type="SUPFAM" id="SSF53067">
    <property type="entry name" value="Actin-like ATPase domain"/>
    <property type="match status" value="2"/>
</dbReference>
<dbReference type="Gene3D" id="1.10.3210.10">
    <property type="entry name" value="Hypothetical protein af1432"/>
    <property type="match status" value="1"/>
</dbReference>
<evidence type="ECO:0000313" key="4">
    <source>
        <dbReference type="Proteomes" id="UP000025061"/>
    </source>
</evidence>
<evidence type="ECO:0000313" key="3">
    <source>
        <dbReference type="EMBL" id="KCZ87839.1"/>
    </source>
</evidence>
<feature type="domain" description="Exopolyphosphatase C-terminal" evidence="2">
    <location>
        <begin position="350"/>
        <end position="486"/>
    </location>
</feature>
<protein>
    <submittedName>
        <fullName evidence="3">Ppx/GppA family phosphatase</fullName>
    </submittedName>
</protein>
<dbReference type="SUPFAM" id="SSF109604">
    <property type="entry name" value="HD-domain/PDEase-like"/>
    <property type="match status" value="1"/>
</dbReference>
<dbReference type="Pfam" id="PF02541">
    <property type="entry name" value="Ppx-GppA"/>
    <property type="match status" value="1"/>
</dbReference>
<evidence type="ECO:0000259" key="2">
    <source>
        <dbReference type="Pfam" id="PF21697"/>
    </source>
</evidence>
<name>A0A059FB50_9PROT</name>
<accession>A0A059FB50</accession>
<feature type="domain" description="Ppx/GppA phosphatase N-terminal" evidence="1">
    <location>
        <begin position="27"/>
        <end position="301"/>
    </location>
</feature>
<sequence>MSFPKSRLAGIIDIGSNSVRLVICEVMGASILQTFNEKVMAGLGEGVPKTGQLSPKGVEAALKALSRYRAILRALNVETYQAVATAAVRTASDGDAFLKQAGKILGRPVRLLSGEDEARLSARGVDLSIHNPVGLIGDLGGSSLELKRIGLEKGPDAGESLMLGPLALGDVVTDPKELRKRIRDGLKASGVLKGAKGRFYAVGGAWRAFGRLVMEMDKYPLHVLQGFHINEGQVARAAKLCVDSLTNPAARQQIETIDKRRAKYFPMAAVLLEEILALGALEGVTISAAGVREGVLHDLLDMPLDDPLTDGIIAYARLDHNQIAFGRGLHEFISPALVPQNDLFGSPAADIRIEMAACMMADSAGRFHPDHRAEMAYDQALRAPYLGVTHPERAMIAHAIGCRYEKDFKRPNEHIMLTTEQQAERAKQIGLLMRLGAVFSGRSGPILQRASLHLEGDTLTLKVSRKDANLISETVERRLSQAASMLRLKSATLVR</sequence>
<dbReference type="PATRIC" id="fig|1280951.3.peg.3096"/>
<dbReference type="PANTHER" id="PTHR30005:SF0">
    <property type="entry name" value="RETROGRADE REGULATION PROTEIN 2"/>
    <property type="match status" value="1"/>
</dbReference>
<dbReference type="Gene3D" id="3.30.420.150">
    <property type="entry name" value="Exopolyphosphatase. Domain 2"/>
    <property type="match status" value="1"/>
</dbReference>
<dbReference type="InterPro" id="IPR003695">
    <property type="entry name" value="Ppx_GppA_N"/>
</dbReference>
<comment type="caution">
    <text evidence="3">The sequence shown here is derived from an EMBL/GenBank/DDBJ whole genome shotgun (WGS) entry which is preliminary data.</text>
</comment>
<dbReference type="InterPro" id="IPR050273">
    <property type="entry name" value="GppA/Ppx_hydrolase"/>
</dbReference>